<dbReference type="InterPro" id="IPR006091">
    <property type="entry name" value="Acyl-CoA_Oxase/DH_mid-dom"/>
</dbReference>
<dbReference type="Pfam" id="PF02771">
    <property type="entry name" value="Acyl-CoA_dh_N"/>
    <property type="match status" value="1"/>
</dbReference>
<dbReference type="PANTHER" id="PTHR43292">
    <property type="entry name" value="ACYL-COA DEHYDROGENASE"/>
    <property type="match status" value="1"/>
</dbReference>
<dbReference type="InterPro" id="IPR037069">
    <property type="entry name" value="AcylCoA_DH/ox_N_sf"/>
</dbReference>
<dbReference type="STRING" id="1035707.SAMN05216552_103664"/>
<dbReference type="Gene3D" id="2.40.110.10">
    <property type="entry name" value="Butyryl-CoA Dehydrogenase, subunit A, domain 2"/>
    <property type="match status" value="1"/>
</dbReference>
<evidence type="ECO:0000313" key="9">
    <source>
        <dbReference type="EMBL" id="SFV12607.1"/>
    </source>
</evidence>
<keyword evidence="3" id="KW-0285">Flavoprotein</keyword>
<dbReference type="SUPFAM" id="SSF56645">
    <property type="entry name" value="Acyl-CoA dehydrogenase NM domain-like"/>
    <property type="match status" value="1"/>
</dbReference>
<dbReference type="Pfam" id="PF02770">
    <property type="entry name" value="Acyl-CoA_dh_M"/>
    <property type="match status" value="1"/>
</dbReference>
<keyword evidence="4" id="KW-0274">FAD</keyword>
<evidence type="ECO:0000256" key="2">
    <source>
        <dbReference type="ARBA" id="ARBA00009347"/>
    </source>
</evidence>
<accession>A0A1I7LSC7</accession>
<feature type="domain" description="Acyl-CoA dehydrogenase/oxidase N-terminal" evidence="8">
    <location>
        <begin position="14"/>
        <end position="129"/>
    </location>
</feature>
<evidence type="ECO:0000256" key="4">
    <source>
        <dbReference type="ARBA" id="ARBA00022827"/>
    </source>
</evidence>
<gene>
    <name evidence="9" type="ORF">SAMN05216552_103664</name>
</gene>
<feature type="domain" description="Acyl-CoA oxidase/dehydrogenase middle" evidence="7">
    <location>
        <begin position="134"/>
        <end position="228"/>
    </location>
</feature>
<evidence type="ECO:0000313" key="10">
    <source>
        <dbReference type="Proteomes" id="UP000199391"/>
    </source>
</evidence>
<proteinExistence type="inferred from homology"/>
<dbReference type="Proteomes" id="UP000199391">
    <property type="component" value="Unassembled WGS sequence"/>
</dbReference>
<dbReference type="GO" id="GO:0050660">
    <property type="term" value="F:flavin adenine dinucleotide binding"/>
    <property type="evidence" value="ECO:0007669"/>
    <property type="project" value="InterPro"/>
</dbReference>
<dbReference type="OrthoDB" id="9770681at2"/>
<evidence type="ECO:0000259" key="6">
    <source>
        <dbReference type="Pfam" id="PF00441"/>
    </source>
</evidence>
<dbReference type="EMBL" id="FPBO01000036">
    <property type="protein sequence ID" value="SFV12607.1"/>
    <property type="molecule type" value="Genomic_DNA"/>
</dbReference>
<dbReference type="InterPro" id="IPR052161">
    <property type="entry name" value="Mycobact_Acyl-CoA_DH"/>
</dbReference>
<evidence type="ECO:0000259" key="7">
    <source>
        <dbReference type="Pfam" id="PF02770"/>
    </source>
</evidence>
<evidence type="ECO:0008006" key="11">
    <source>
        <dbReference type="Google" id="ProtNLM"/>
    </source>
</evidence>
<dbReference type="InterPro" id="IPR046373">
    <property type="entry name" value="Acyl-CoA_Oxase/DH_mid-dom_sf"/>
</dbReference>
<dbReference type="InterPro" id="IPR009075">
    <property type="entry name" value="AcylCo_DH/oxidase_C"/>
</dbReference>
<comment type="similarity">
    <text evidence="2">Belongs to the acyl-CoA dehydrogenase family.</text>
</comment>
<evidence type="ECO:0000256" key="5">
    <source>
        <dbReference type="ARBA" id="ARBA00023002"/>
    </source>
</evidence>
<dbReference type="GO" id="GO:0016627">
    <property type="term" value="F:oxidoreductase activity, acting on the CH-CH group of donors"/>
    <property type="evidence" value="ECO:0007669"/>
    <property type="project" value="InterPro"/>
</dbReference>
<dbReference type="PANTHER" id="PTHR43292:SF3">
    <property type="entry name" value="ACYL-COA DEHYDROGENASE FADE29"/>
    <property type="match status" value="1"/>
</dbReference>
<dbReference type="Gene3D" id="1.10.540.10">
    <property type="entry name" value="Acyl-CoA dehydrogenase/oxidase, N-terminal domain"/>
    <property type="match status" value="1"/>
</dbReference>
<dbReference type="InterPro" id="IPR036250">
    <property type="entry name" value="AcylCo_DH-like_C"/>
</dbReference>
<dbReference type="Pfam" id="PF00441">
    <property type="entry name" value="Acyl-CoA_dh_1"/>
    <property type="match status" value="1"/>
</dbReference>
<dbReference type="Gene3D" id="1.20.140.10">
    <property type="entry name" value="Butyryl-CoA Dehydrogenase, subunit A, domain 3"/>
    <property type="match status" value="1"/>
</dbReference>
<dbReference type="InterPro" id="IPR009100">
    <property type="entry name" value="AcylCoA_DH/oxidase_NM_dom_sf"/>
</dbReference>
<dbReference type="GO" id="GO:0005886">
    <property type="term" value="C:plasma membrane"/>
    <property type="evidence" value="ECO:0007669"/>
    <property type="project" value="TreeGrafter"/>
</dbReference>
<keyword evidence="10" id="KW-1185">Reference proteome</keyword>
<dbReference type="RefSeq" id="WP_093559224.1">
    <property type="nucleotide sequence ID" value="NZ_FPBO01000036.1"/>
</dbReference>
<protein>
    <recommendedName>
        <fullName evidence="11">Acyl-CoA dehydrogenase</fullName>
    </recommendedName>
</protein>
<organism evidence="9 10">
    <name type="scientific">Pseudoduganella namucuonensis</name>
    <dbReference type="NCBI Taxonomy" id="1035707"/>
    <lineage>
        <taxon>Bacteria</taxon>
        <taxon>Pseudomonadati</taxon>
        <taxon>Pseudomonadota</taxon>
        <taxon>Betaproteobacteria</taxon>
        <taxon>Burkholderiales</taxon>
        <taxon>Oxalobacteraceae</taxon>
        <taxon>Telluria group</taxon>
        <taxon>Pseudoduganella</taxon>
    </lineage>
</organism>
<dbReference type="SUPFAM" id="SSF47203">
    <property type="entry name" value="Acyl-CoA dehydrogenase C-terminal domain-like"/>
    <property type="match status" value="1"/>
</dbReference>
<dbReference type="InterPro" id="IPR013786">
    <property type="entry name" value="AcylCoA_DH/ox_N"/>
</dbReference>
<reference evidence="10" key="1">
    <citation type="submission" date="2016-10" db="EMBL/GenBank/DDBJ databases">
        <authorList>
            <person name="Varghese N."/>
            <person name="Submissions S."/>
        </authorList>
    </citation>
    <scope>NUCLEOTIDE SEQUENCE [LARGE SCALE GENOMIC DNA]</scope>
    <source>
        <strain evidence="10">CGMCC 1.11014</strain>
    </source>
</reference>
<comment type="cofactor">
    <cofactor evidence="1">
        <name>FAD</name>
        <dbReference type="ChEBI" id="CHEBI:57692"/>
    </cofactor>
</comment>
<evidence type="ECO:0000256" key="1">
    <source>
        <dbReference type="ARBA" id="ARBA00001974"/>
    </source>
</evidence>
<name>A0A1I7LSC7_9BURK</name>
<evidence type="ECO:0000256" key="3">
    <source>
        <dbReference type="ARBA" id="ARBA00022630"/>
    </source>
</evidence>
<dbReference type="AlphaFoldDB" id="A0A1I7LSC7"/>
<feature type="domain" description="Acyl-CoA dehydrogenase/oxidase C-terminal" evidence="6">
    <location>
        <begin position="242"/>
        <end position="389"/>
    </location>
</feature>
<sequence>MHNEPHIDVSSPDQAFRAEVAQWMATHLTGKFACLRHRGGAGDEDAYPELRKEWAQLLARDGWNCVGWPEQYGGRGLSVARQIIFHEEYARAGGPGHMGHLGETLLGPTLIAYGSEEQKRRFLPGIVAGTEYWCQGYSEPGAGSDLANVQTRARRDPASGEWIIDGQKVWTSLAHESQWIFVVARCEPGSRGHAGLIFLLVPLAQPGVEVRPIRQITGSCEFNEVFFDGARTGAQNVVGAPGQGWKVAMALLGFERGLSWIGMQTHFEHQLALICKAARESGSDRDPAIRARIGQAWMGLKVMHYNTLRTLSGGDDGSLSREAYIIKYYWSNWHRDLGKLAMDAMGADGDILIDDFSRTRLQQVFLFSRSDTIVAGTNEIQLNIIAERALGMPREARPQTQEKAAP</sequence>
<keyword evidence="5" id="KW-0560">Oxidoreductase</keyword>
<evidence type="ECO:0000259" key="8">
    <source>
        <dbReference type="Pfam" id="PF02771"/>
    </source>
</evidence>